<reference evidence="2 3" key="1">
    <citation type="submission" date="2018-05" db="EMBL/GenBank/DDBJ databases">
        <title>Complete genome sequencing of three human clinical isolates of Staphylococcus caprae reveals virulence factors similar to those of S. epidermidis and S. capitis.</title>
        <authorList>
            <person name="Watanabe S."/>
            <person name="Cui L."/>
        </authorList>
    </citation>
    <scope>NUCLEOTIDE SEQUENCE [LARGE SCALE GENOMIC DNA]</scope>
    <source>
        <strain evidence="2 3">JMUB590</strain>
    </source>
</reference>
<sequence length="142" mass="16760">MWLRYGYHLLCAFIISALLLITTMVMDVLLQSTHLTQLLLNIDFLVDPKNVPTIVEGLIHLCIGFTIYVIFLIIYQYSKSLYYLAYFPLIVIFIIMYPFLIAIAQRSFFTFSWSEYFWWMVAHIIFMVLMAICIPTISNKHL</sequence>
<organism evidence="2 3">
    <name type="scientific">Staphylococcus caprae</name>
    <dbReference type="NCBI Taxonomy" id="29380"/>
    <lineage>
        <taxon>Bacteria</taxon>
        <taxon>Bacillati</taxon>
        <taxon>Bacillota</taxon>
        <taxon>Bacilli</taxon>
        <taxon>Bacillales</taxon>
        <taxon>Staphylococcaceae</taxon>
        <taxon>Staphylococcus</taxon>
    </lineage>
</organism>
<keyword evidence="1" id="KW-1133">Transmembrane helix</keyword>
<feature type="transmembrane region" description="Helical" evidence="1">
    <location>
        <begin position="7"/>
        <end position="30"/>
    </location>
</feature>
<evidence type="ECO:0000313" key="2">
    <source>
        <dbReference type="EMBL" id="BBD91477.1"/>
    </source>
</evidence>
<evidence type="ECO:0000313" key="3">
    <source>
        <dbReference type="Proteomes" id="UP000274772"/>
    </source>
</evidence>
<accession>A0ABN5W1X7</accession>
<dbReference type="EMBL" id="AP018586">
    <property type="protein sequence ID" value="BBD91477.1"/>
    <property type="molecule type" value="Genomic_DNA"/>
</dbReference>
<feature type="transmembrane region" description="Helical" evidence="1">
    <location>
        <begin position="81"/>
        <end position="104"/>
    </location>
</feature>
<keyword evidence="1" id="KW-0812">Transmembrane</keyword>
<proteinExistence type="predicted"/>
<dbReference type="GeneID" id="58050141"/>
<feature type="transmembrane region" description="Helical" evidence="1">
    <location>
        <begin position="50"/>
        <end position="74"/>
    </location>
</feature>
<keyword evidence="3" id="KW-1185">Reference proteome</keyword>
<dbReference type="Proteomes" id="UP000274772">
    <property type="component" value="Chromosome"/>
</dbReference>
<feature type="transmembrane region" description="Helical" evidence="1">
    <location>
        <begin position="116"/>
        <end position="137"/>
    </location>
</feature>
<evidence type="ECO:0000256" key="1">
    <source>
        <dbReference type="SAM" id="Phobius"/>
    </source>
</evidence>
<keyword evidence="1" id="KW-0472">Membrane</keyword>
<name>A0ABN5W1X7_9STAP</name>
<protein>
    <submittedName>
        <fullName evidence="2">Uncharacterized protein</fullName>
    </submittedName>
</protein>
<dbReference type="RefSeq" id="WP_037541698.1">
    <property type="nucleotide sequence ID" value="NZ_AP018585.1"/>
</dbReference>
<gene>
    <name evidence="2" type="ORF">JMUB590_0367</name>
</gene>